<dbReference type="OrthoDB" id="7939625at2"/>
<evidence type="ECO:0000256" key="3">
    <source>
        <dbReference type="ARBA" id="ARBA00023163"/>
    </source>
</evidence>
<protein>
    <submittedName>
        <fullName evidence="5">LacI family DNA-binding transcriptional regulator</fullName>
    </submittedName>
</protein>
<dbReference type="GO" id="GO:0003700">
    <property type="term" value="F:DNA-binding transcription factor activity"/>
    <property type="evidence" value="ECO:0007669"/>
    <property type="project" value="TreeGrafter"/>
</dbReference>
<sequence length="357" mass="39005">MATQKRRPTIIDIAKKAKVSFKTVSRVLNDNTSVTAELRDRVLEAMAELDYHPNFAARALAGKRSYTIAMLLDQSEYLSDESSSTYFAPYLVDLQSGAQQACRELGYHFLVEPYDPHSGNHPDDLRAQFSKFSLDGVLLAPPSSDRPVLLQALEDMGLPYVRLMPGIEVDRSPSVAIDEIDGVAQVAEHLLALGHRRIGVVCGPESHIAARIRSLAFQYAIGGRAEVFLHPGDFFFSGGLAAGEALLGRPDRPSAIFAANDFMAAGVIVAATRLGLRVPDDISVVGFDDSVVARFIWPPLTTVRQPIRAMARWAIEYLVALASGRETPERKLELPLSLMVRESTAPPAQVDQEGLLP</sequence>
<dbReference type="Gene3D" id="1.10.260.40">
    <property type="entry name" value="lambda repressor-like DNA-binding domains"/>
    <property type="match status" value="1"/>
</dbReference>
<dbReference type="CDD" id="cd01392">
    <property type="entry name" value="HTH_LacI"/>
    <property type="match status" value="1"/>
</dbReference>
<dbReference type="SUPFAM" id="SSF53822">
    <property type="entry name" value="Periplasmic binding protein-like I"/>
    <property type="match status" value="1"/>
</dbReference>
<dbReference type="RefSeq" id="WP_159791455.1">
    <property type="nucleotide sequence ID" value="NZ_WTYM01000022.1"/>
</dbReference>
<keyword evidence="6" id="KW-1185">Reference proteome</keyword>
<accession>A0A6I4SQM8</accession>
<dbReference type="Pfam" id="PF13377">
    <property type="entry name" value="Peripla_BP_3"/>
    <property type="match status" value="1"/>
</dbReference>
<dbReference type="InterPro" id="IPR010982">
    <property type="entry name" value="Lambda_DNA-bd_dom_sf"/>
</dbReference>
<dbReference type="EMBL" id="WTYM01000022">
    <property type="protein sequence ID" value="MXO58163.1"/>
    <property type="molecule type" value="Genomic_DNA"/>
</dbReference>
<feature type="domain" description="HTH lacI-type" evidence="4">
    <location>
        <begin position="8"/>
        <end position="62"/>
    </location>
</feature>
<dbReference type="AlphaFoldDB" id="A0A6I4SQM8"/>
<dbReference type="Pfam" id="PF00356">
    <property type="entry name" value="LacI"/>
    <property type="match status" value="1"/>
</dbReference>
<evidence type="ECO:0000256" key="1">
    <source>
        <dbReference type="ARBA" id="ARBA00023015"/>
    </source>
</evidence>
<dbReference type="GO" id="GO:0000976">
    <property type="term" value="F:transcription cis-regulatory region binding"/>
    <property type="evidence" value="ECO:0007669"/>
    <property type="project" value="TreeGrafter"/>
</dbReference>
<keyword evidence="3" id="KW-0804">Transcription</keyword>
<dbReference type="PROSITE" id="PS00356">
    <property type="entry name" value="HTH_LACI_1"/>
    <property type="match status" value="1"/>
</dbReference>
<dbReference type="SUPFAM" id="SSF47413">
    <property type="entry name" value="lambda repressor-like DNA-binding domains"/>
    <property type="match status" value="1"/>
</dbReference>
<dbReference type="PANTHER" id="PTHR30146:SF153">
    <property type="entry name" value="LACTOSE OPERON REPRESSOR"/>
    <property type="match status" value="1"/>
</dbReference>
<dbReference type="Gene3D" id="3.40.50.2300">
    <property type="match status" value="2"/>
</dbReference>
<evidence type="ECO:0000313" key="6">
    <source>
        <dbReference type="Proteomes" id="UP000433652"/>
    </source>
</evidence>
<dbReference type="Proteomes" id="UP000433652">
    <property type="component" value="Unassembled WGS sequence"/>
</dbReference>
<evidence type="ECO:0000313" key="5">
    <source>
        <dbReference type="EMBL" id="MXO58163.1"/>
    </source>
</evidence>
<evidence type="ECO:0000259" key="4">
    <source>
        <dbReference type="PROSITE" id="PS50932"/>
    </source>
</evidence>
<reference evidence="5 6" key="1">
    <citation type="submission" date="2019-12" db="EMBL/GenBank/DDBJ databases">
        <title>Genomic-based taxomic classification of the family Erythrobacteraceae.</title>
        <authorList>
            <person name="Xu L."/>
        </authorList>
    </citation>
    <scope>NUCLEOTIDE SEQUENCE [LARGE SCALE GENOMIC DNA]</scope>
    <source>
        <strain evidence="5 6">MCCC 1K01500</strain>
    </source>
</reference>
<dbReference type="PROSITE" id="PS50932">
    <property type="entry name" value="HTH_LACI_2"/>
    <property type="match status" value="1"/>
</dbReference>
<dbReference type="InterPro" id="IPR000843">
    <property type="entry name" value="HTH_LacI"/>
</dbReference>
<dbReference type="InterPro" id="IPR046335">
    <property type="entry name" value="LacI/GalR-like_sensor"/>
</dbReference>
<dbReference type="InterPro" id="IPR028082">
    <property type="entry name" value="Peripla_BP_I"/>
</dbReference>
<evidence type="ECO:0000256" key="2">
    <source>
        <dbReference type="ARBA" id="ARBA00023125"/>
    </source>
</evidence>
<comment type="caution">
    <text evidence="5">The sequence shown here is derived from an EMBL/GenBank/DDBJ whole genome shotgun (WGS) entry which is preliminary data.</text>
</comment>
<organism evidence="5 6">
    <name type="scientific">Croceibacterium salegens</name>
    <dbReference type="NCBI Taxonomy" id="1737568"/>
    <lineage>
        <taxon>Bacteria</taxon>
        <taxon>Pseudomonadati</taxon>
        <taxon>Pseudomonadota</taxon>
        <taxon>Alphaproteobacteria</taxon>
        <taxon>Sphingomonadales</taxon>
        <taxon>Erythrobacteraceae</taxon>
        <taxon>Croceibacterium</taxon>
    </lineage>
</organism>
<name>A0A6I4SQM8_9SPHN</name>
<gene>
    <name evidence="5" type="ORF">GRI89_01205</name>
</gene>
<keyword evidence="1" id="KW-0805">Transcription regulation</keyword>
<dbReference type="CDD" id="cd01545">
    <property type="entry name" value="PBP1_SalR"/>
    <property type="match status" value="1"/>
</dbReference>
<dbReference type="SMART" id="SM00354">
    <property type="entry name" value="HTH_LACI"/>
    <property type="match status" value="1"/>
</dbReference>
<proteinExistence type="predicted"/>
<keyword evidence="2 5" id="KW-0238">DNA-binding</keyword>
<dbReference type="PANTHER" id="PTHR30146">
    <property type="entry name" value="LACI-RELATED TRANSCRIPTIONAL REPRESSOR"/>
    <property type="match status" value="1"/>
</dbReference>